<name>J8PLQ8_SACAR</name>
<gene>
    <name evidence="8" type="ORF">SU7_1845</name>
</gene>
<keyword evidence="9" id="KW-1185">Reference proteome</keyword>
<evidence type="ECO:0000313" key="8">
    <source>
        <dbReference type="EMBL" id="EJS43045.1"/>
    </source>
</evidence>
<organism evidence="8 9">
    <name type="scientific">Saccharomyces arboricola (strain H-6 / AS 2.3317 / CBS 10644)</name>
    <name type="common">Yeast</name>
    <dbReference type="NCBI Taxonomy" id="1160507"/>
    <lineage>
        <taxon>Eukaryota</taxon>
        <taxon>Fungi</taxon>
        <taxon>Dikarya</taxon>
        <taxon>Ascomycota</taxon>
        <taxon>Saccharomycotina</taxon>
        <taxon>Saccharomycetes</taxon>
        <taxon>Saccharomycetales</taxon>
        <taxon>Saccharomycetaceae</taxon>
        <taxon>Saccharomyces</taxon>
    </lineage>
</organism>
<protein>
    <recommendedName>
        <fullName evidence="6">Fumarate reductase</fullName>
        <ecNumber evidence="6">1.3.1.6</ecNumber>
    </recommendedName>
</protein>
<feature type="domain" description="FAD-dependent oxidoreductase 2 FAD-binding" evidence="7">
    <location>
        <begin position="37"/>
        <end position="483"/>
    </location>
</feature>
<comment type="similarity">
    <text evidence="1 6">Belongs to the FAD-dependent oxidoreductase 2 family. FRD/SDH subfamily.</text>
</comment>
<sequence>MIKSLKRVCLYVSILVLILVLKRQLSSTDQLLMKQPVVVIGSGLAGLTTSNRLITKYRIPVVLLDKAASIGGNSIKASSGINGAETDTQKNLNIIDSPRLFLKDTTDSAKGKGVPSLMEKLTKESKTAIKWLQTEFDLKLDLLAQLGGHSAPRTHRSSGKLPPGFEIVQALSKRLKEISSKDSGLMKIMLNSEVIDIELDNNGNVIGVVYLDENGGRQILKSHNVVFCSGGFGYSKEMLKEYSPSLIHLPTTNGKQTTGDGQKILSKLGAELIDMDQVQVHPTGFVDPNDRENNWKFLAAEALRGLGGILLHPITGRRFTNELNTRDAVTMDIQYKCPKNDNRALLVMSSEVYENYTNNINFYMSKNLIKKVSINDLVQTYGLQTTVPEIINELKTYSDINIKDTFDRSLTINAFGEDISAETAVYVGEITPVVHFTMGGVRINENSQVMKKNSKNVLSRGLFAAGEVSGGVHGANRLGGSSLLECVVFGRTAADNIARLY</sequence>
<dbReference type="PANTHER" id="PTHR43400:SF7">
    <property type="entry name" value="FAD-DEPENDENT OXIDOREDUCTASE 2 FAD BINDING DOMAIN-CONTAINING PROTEIN"/>
    <property type="match status" value="1"/>
</dbReference>
<keyword evidence="2 6" id="KW-0285">Flavoprotein</keyword>
<dbReference type="GO" id="GO:0016156">
    <property type="term" value="F:fumarate reductase (NADH) activity"/>
    <property type="evidence" value="ECO:0007669"/>
    <property type="project" value="UniProtKB-EC"/>
</dbReference>
<evidence type="ECO:0000256" key="1">
    <source>
        <dbReference type="ARBA" id="ARBA00008040"/>
    </source>
</evidence>
<dbReference type="NCBIfam" id="TIGR01813">
    <property type="entry name" value="flavo_cyto_c"/>
    <property type="match status" value="1"/>
</dbReference>
<evidence type="ECO:0000259" key="7">
    <source>
        <dbReference type="Pfam" id="PF00890"/>
    </source>
</evidence>
<evidence type="ECO:0000256" key="6">
    <source>
        <dbReference type="RuleBase" id="RU366062"/>
    </source>
</evidence>
<evidence type="ECO:0000313" key="9">
    <source>
        <dbReference type="Proteomes" id="UP000006968"/>
    </source>
</evidence>
<dbReference type="SUPFAM" id="SSF56425">
    <property type="entry name" value="Succinate dehydrogenase/fumarate reductase flavoprotein, catalytic domain"/>
    <property type="match status" value="1"/>
</dbReference>
<dbReference type="HOGENOM" id="CLU_011398_4_5_1"/>
<dbReference type="EC" id="1.3.1.6" evidence="6"/>
<dbReference type="GO" id="GO:0010181">
    <property type="term" value="F:FMN binding"/>
    <property type="evidence" value="ECO:0007669"/>
    <property type="project" value="InterPro"/>
</dbReference>
<dbReference type="InterPro" id="IPR003953">
    <property type="entry name" value="FAD-dep_OxRdtase_2_FAD-bd"/>
</dbReference>
<dbReference type="InterPro" id="IPR036188">
    <property type="entry name" value="FAD/NAD-bd_sf"/>
</dbReference>
<comment type="cofactor">
    <cofactor evidence="6">
        <name>FAD</name>
        <dbReference type="ChEBI" id="CHEBI:57692"/>
    </cofactor>
    <text evidence="6">Binds 1 FAD per monomer.</text>
</comment>
<keyword evidence="3 6" id="KW-0274">FAD</keyword>
<dbReference type="AlphaFoldDB" id="J8PLQ8"/>
<evidence type="ECO:0000256" key="4">
    <source>
        <dbReference type="ARBA" id="ARBA00023002"/>
    </source>
</evidence>
<dbReference type="InterPro" id="IPR050315">
    <property type="entry name" value="FAD-oxidoreductase_2"/>
</dbReference>
<dbReference type="InterPro" id="IPR027477">
    <property type="entry name" value="Succ_DH/fumarate_Rdtase_cat_sf"/>
</dbReference>
<dbReference type="OrthoDB" id="10254877at2759"/>
<evidence type="ECO:0000256" key="2">
    <source>
        <dbReference type="ARBA" id="ARBA00022630"/>
    </source>
</evidence>
<dbReference type="InterPro" id="IPR010960">
    <property type="entry name" value="Flavocytochrome_c"/>
</dbReference>
<reference evidence="8 9" key="1">
    <citation type="journal article" date="2013" name="BMC Genomics">
        <title>High quality de novo sequencing and assembly of the Saccharomyces arboricolus genome.</title>
        <authorList>
            <person name="Liti G."/>
            <person name="Nguyen Ba A.N."/>
            <person name="Blythe M."/>
            <person name="Mueller C.A."/>
            <person name="Bergstroem A."/>
            <person name="Cubillos F.A."/>
            <person name="Dafhnis-Calas F."/>
            <person name="Khoshraftar S."/>
            <person name="Malla S."/>
            <person name="Mehta N."/>
            <person name="Siow C.C."/>
            <person name="Warringer J."/>
            <person name="Moses A.M."/>
            <person name="Louis E.J."/>
            <person name="Nieduszynski C.A."/>
        </authorList>
    </citation>
    <scope>NUCLEOTIDE SEQUENCE [LARGE SCALE GENOMIC DNA]</scope>
    <source>
        <strain evidence="9">H-6 / AS 2.3317 / CBS 10644</strain>
    </source>
</reference>
<dbReference type="Pfam" id="PF00890">
    <property type="entry name" value="FAD_binding_2"/>
    <property type="match status" value="1"/>
</dbReference>
<dbReference type="EMBL" id="ALIE01000115">
    <property type="protein sequence ID" value="EJS43045.1"/>
    <property type="molecule type" value="Genomic_DNA"/>
</dbReference>
<comment type="function">
    <text evidence="6">Irreversibly catalyzes the reduction of fumarate to succinate.</text>
</comment>
<accession>J8PLQ8</accession>
<proteinExistence type="inferred from homology"/>
<dbReference type="Gene3D" id="3.50.50.60">
    <property type="entry name" value="FAD/NAD(P)-binding domain"/>
    <property type="match status" value="1"/>
</dbReference>
<evidence type="ECO:0000256" key="5">
    <source>
        <dbReference type="ARBA" id="ARBA00050832"/>
    </source>
</evidence>
<dbReference type="PANTHER" id="PTHR43400">
    <property type="entry name" value="FUMARATE REDUCTASE"/>
    <property type="match status" value="1"/>
</dbReference>
<keyword evidence="4 6" id="KW-0560">Oxidoreductase</keyword>
<comment type="caution">
    <text evidence="8">The sequence shown here is derived from an EMBL/GenBank/DDBJ whole genome shotgun (WGS) entry which is preliminary data.</text>
</comment>
<evidence type="ECO:0000256" key="3">
    <source>
        <dbReference type="ARBA" id="ARBA00022827"/>
    </source>
</evidence>
<dbReference type="Gene3D" id="3.90.700.10">
    <property type="entry name" value="Succinate dehydrogenase/fumarate reductase flavoprotein, catalytic domain"/>
    <property type="match status" value="1"/>
</dbReference>
<dbReference type="FunFam" id="3.90.700.10:FF:000007">
    <property type="entry name" value="NADH-dependent fumarate reductase"/>
    <property type="match status" value="1"/>
</dbReference>
<dbReference type="SUPFAM" id="SSF51905">
    <property type="entry name" value="FAD/NAD(P)-binding domain"/>
    <property type="match status" value="1"/>
</dbReference>
<comment type="catalytic activity">
    <reaction evidence="5 6">
        <text>succinate + NAD(+) = fumarate + NADH + H(+)</text>
        <dbReference type="Rhea" id="RHEA:18281"/>
        <dbReference type="ChEBI" id="CHEBI:15378"/>
        <dbReference type="ChEBI" id="CHEBI:29806"/>
        <dbReference type="ChEBI" id="CHEBI:30031"/>
        <dbReference type="ChEBI" id="CHEBI:57540"/>
        <dbReference type="ChEBI" id="CHEBI:57945"/>
        <dbReference type="EC" id="1.3.1.6"/>
    </reaction>
</comment>
<dbReference type="Proteomes" id="UP000006968">
    <property type="component" value="Chromosome X"/>
</dbReference>